<dbReference type="Proteomes" id="UP000092993">
    <property type="component" value="Unassembled WGS sequence"/>
</dbReference>
<evidence type="ECO:0000256" key="1">
    <source>
        <dbReference type="SAM" id="MobiDB-lite"/>
    </source>
</evidence>
<feature type="compositionally biased region" description="Polar residues" evidence="1">
    <location>
        <begin position="1"/>
        <end position="14"/>
    </location>
</feature>
<dbReference type="EMBL" id="LUGG01000032">
    <property type="protein sequence ID" value="OBZ66319.1"/>
    <property type="molecule type" value="Genomic_DNA"/>
</dbReference>
<gene>
    <name evidence="2" type="ORF">A0H81_13852</name>
</gene>
<feature type="region of interest" description="Disordered" evidence="1">
    <location>
        <begin position="1"/>
        <end position="118"/>
    </location>
</feature>
<proteinExistence type="predicted"/>
<accession>A0A1C7LQZ7</accession>
<name>A0A1C7LQZ7_GRIFR</name>
<dbReference type="AlphaFoldDB" id="A0A1C7LQZ7"/>
<evidence type="ECO:0000313" key="2">
    <source>
        <dbReference type="EMBL" id="OBZ66319.1"/>
    </source>
</evidence>
<protein>
    <submittedName>
        <fullName evidence="2">Uncharacterized protein</fullName>
    </submittedName>
</protein>
<reference evidence="2 3" key="1">
    <citation type="submission" date="2016-03" db="EMBL/GenBank/DDBJ databases">
        <title>Whole genome sequencing of Grifola frondosa 9006-11.</title>
        <authorList>
            <person name="Min B."/>
            <person name="Park H."/>
            <person name="Kim J.-G."/>
            <person name="Cho H."/>
            <person name="Oh Y.-L."/>
            <person name="Kong W.-S."/>
            <person name="Choi I.-G."/>
        </authorList>
    </citation>
    <scope>NUCLEOTIDE SEQUENCE [LARGE SCALE GENOMIC DNA]</scope>
    <source>
        <strain evidence="2 3">9006-11</strain>
    </source>
</reference>
<comment type="caution">
    <text evidence="2">The sequence shown here is derived from an EMBL/GenBank/DDBJ whole genome shotgun (WGS) entry which is preliminary data.</text>
</comment>
<keyword evidence="3" id="KW-1185">Reference proteome</keyword>
<sequence>MDLSESQHSTTQGHDGSGLRNTGPDEIQDSQTENVTGAIVGSVPVKTRDVEGIWEPTSTPVDNFRNEDMGRLGAGHMVTDSDTAERGGAEELESTQVAGDREYRRKQASSADGTERKD</sequence>
<evidence type="ECO:0000313" key="3">
    <source>
        <dbReference type="Proteomes" id="UP000092993"/>
    </source>
</evidence>
<organism evidence="2 3">
    <name type="scientific">Grifola frondosa</name>
    <name type="common">Maitake</name>
    <name type="synonym">Polyporus frondosus</name>
    <dbReference type="NCBI Taxonomy" id="5627"/>
    <lineage>
        <taxon>Eukaryota</taxon>
        <taxon>Fungi</taxon>
        <taxon>Dikarya</taxon>
        <taxon>Basidiomycota</taxon>
        <taxon>Agaricomycotina</taxon>
        <taxon>Agaricomycetes</taxon>
        <taxon>Polyporales</taxon>
        <taxon>Grifolaceae</taxon>
        <taxon>Grifola</taxon>
    </lineage>
</organism>